<comment type="caution">
    <text evidence="1">The sequence shown here is derived from an EMBL/GenBank/DDBJ whole genome shotgun (WGS) entry which is preliminary data.</text>
</comment>
<evidence type="ECO:0000313" key="2">
    <source>
        <dbReference type="Proteomes" id="UP001497680"/>
    </source>
</evidence>
<reference evidence="1 2" key="1">
    <citation type="journal article" date="2022" name="New Phytol.">
        <title>Ecological generalism drives hyperdiversity of secondary metabolite gene clusters in xylarialean endophytes.</title>
        <authorList>
            <person name="Franco M.E.E."/>
            <person name="Wisecaver J.H."/>
            <person name="Arnold A.E."/>
            <person name="Ju Y.M."/>
            <person name="Slot J.C."/>
            <person name="Ahrendt S."/>
            <person name="Moore L.P."/>
            <person name="Eastman K.E."/>
            <person name="Scott K."/>
            <person name="Konkel Z."/>
            <person name="Mondo S.J."/>
            <person name="Kuo A."/>
            <person name="Hayes R.D."/>
            <person name="Haridas S."/>
            <person name="Andreopoulos B."/>
            <person name="Riley R."/>
            <person name="LaButti K."/>
            <person name="Pangilinan J."/>
            <person name="Lipzen A."/>
            <person name="Amirebrahimi M."/>
            <person name="Yan J."/>
            <person name="Adam C."/>
            <person name="Keymanesh K."/>
            <person name="Ng V."/>
            <person name="Louie K."/>
            <person name="Northen T."/>
            <person name="Drula E."/>
            <person name="Henrissat B."/>
            <person name="Hsieh H.M."/>
            <person name="Youens-Clark K."/>
            <person name="Lutzoni F."/>
            <person name="Miadlikowska J."/>
            <person name="Eastwood D.C."/>
            <person name="Hamelin R.C."/>
            <person name="Grigoriev I.V."/>
            <person name="U'Ren J.M."/>
        </authorList>
    </citation>
    <scope>NUCLEOTIDE SEQUENCE [LARGE SCALE GENOMIC DNA]</scope>
    <source>
        <strain evidence="1 2">ER1909</strain>
    </source>
</reference>
<gene>
    <name evidence="1" type="ORF">F4821DRAFT_276040</name>
</gene>
<evidence type="ECO:0000313" key="1">
    <source>
        <dbReference type="EMBL" id="KAI6080437.1"/>
    </source>
</evidence>
<protein>
    <submittedName>
        <fullName evidence="1">Uncharacterized protein</fullName>
    </submittedName>
</protein>
<keyword evidence="2" id="KW-1185">Reference proteome</keyword>
<name>A0ACC0CJ83_9PEZI</name>
<sequence>MSYSQEENMASVLNQEASMPIAIVGISGRFPGDATTPGKLWDMITEKRSARTDVPKIRYNIDAFYHPSAEHQGSTSAKGGHFIQDDIAAFDAPFFKITAQEAHAMDPQQRMTLELAYEALESAGIRIEDVSGSAMGCYMGCCVRDYAAIRAIDPDDYPRYEANGSMGTAMIANRISWYFDIKGPSISLDTACSSSLVALHLACQSIRTGETKAALVGATNLILMPHTSNHLSTLSFLSPDGKSMAFDHRANGYSRGEGVSVIVVKPLADALQDGDVIRAVIRGTSVTQDGRTPGINLPSSEAQEALIRAAYTNAGLSPDDTGFFEAHGPGTPAGDPLEASAIGAVFGKTRSAHNPLYIGSVKTNIGHLEAGAGIAGLVKAVYALEKGQIPPNIWFEKANPKLDLEKWGLAVPTELLPWPTDGLRRASVNSFGYGGTNAHCILDDAYHYLHDHGLVGKHNTAPTVPDRRIEPIMPNDLISPTDSSFTASDASGLTSENGSERGRASSVSDVTDLGETPVTPQLLVWSSHEQSGISRMAASLQSYLKDRNISLIQESTLLKRLAYTLSSRRSKLSWTSFVVASSLEEAVKALDTPNKPMRPAQDLSALFVFTGQGAQWFGMGRELRAYRTYNTSLIEATAHLKSLGCEWDLLEELEASETESRVNEPQISQPACTAVQVALVDLLKEWGILPSVTVGHSSGEIGAAYAKGAISRQSAWTIAYHRGRLSAGLSTVGAMLAVALSEQDAQTYIDKATADPKPVVACINSPASVTVSGSVEAIDEVQELIGSQAWCRKLLVKTAYHSPFMQELAQPYLESLAGIQADQSTGSGTRMFSSVTGAEISDEALRSPQYWVDNMVCPVKFNHAMNAILSAPELEGKTIAMVEVGPHGALQGPIKQILQAQQETRRQEINALSLLARKQDAVHTTLTAAGVLYQKGFSVDVTKANLLDPAEGLPTHLVDLPPFAWNHNSRYWYETALSAAYRNRKMPKHDLLGVRDEFSNDGEPSWRNYLRLSEVPWLRHYLVHGKPVLSFSGVLAMIIEAMRQTSEPAKTIDAIQLRDVFPGAPLVLSEAEDSPVETKLQLRPWRLASRSLTTYWKEFSLSSRNRQGEWTQHSTGLVKLKYAAEEHSTGFINEEASVAETYRAEYSRISSLQLQDRDLAQFYEKFSKLGMQWGPSYQPLTNARAGGTVICSTLQVPDTKSVMPEGVESRHVVHPAVLDGAFQMLMACDGVARPTNAKYIERIQISTKLPVQAGSRLRGYADIKERRFDGTNGTVVISSDEMWQEGGEPLIIFEGLKSTDFAADAQQSQDQDPAARTKALRKLGAYPTWDVDVENSPDAAKALLRETCAGAPQTEYAVVHDLEWAAYIVCKRATQRFSAADAEAMAPHYRVYYSYMKQQCELGAAGKLPCQAPEWTSASEAAEDEVLARVAKASLEGEMMCRIHDNMASMLLGEVEAWEVMSRDNLLNNMYRYGLSDERTPAIQCEYIKRLSHKKPLRILEVGAGTGSATSRILLSLGPNFAGRLEKYTYTDISGVFFEAASEEFKEYSSMMDFKVLDIEKDPSQQGLEAGSYDLVVAFQVLHATSSIGTTLANCKKLLKPGGHLIVTELTNKIARRSVVFGVLSGWWLGEDDGRQGGPELSEEGWNTRLRAQGFSGVEWCFRDRDDAGHSSSIISSSVPYETKNELPSKVVIVTSPAGNSRTKPMVEQLLCRLAAGGSVVEQKSLIDLGKSDLSTSRCIAVFEIEKPLLSSIEADEFDALKHMVLHSEGTLWLTQGGTSLDTQTPEHNMVVGFARTIRGEAPEVKFATLDLDPEVSCDQAEVGETILKVLRLQGEAHNTDHEFAERKGALHVLRVSPDEALSRLLTPDESREDQLTLQPLKQSGRPLKLDLKATGELDSFYFSDDDDYSKPLGDLEVEIEVKAVGLDPYDMAVVLGQLWDPNLGVECSGVVTRLGKDVTEFSVGDRVMTCGEGWYKTFIRNTQDMFQRLPNTMSFEEGATMMISYGTAVHSIFNVARLQAGETILIHSASDCLGQAAINAAQHVGAEILATVSSEAEKKFLVEHYNIPEDHIFSNKDTGFVQGVKRITNGLGAQVVLNSLTGELLRQTWHCIAPFGRFIELGMKDIRSNTGLDMVPFANNAIFAGVNVLTMYRTNRPMFSKLMADVFRYYKEGVIKLVKPLHIFKFSEISEAFRMLQARKHGGKVVLQAVDDDKVPTTTAKPAEVQLRPDATYIIPGGMGGLGRSLLKWMASKGARYLVATSRSGAKDPRAQQVLEELSQLGVKAKAFAADVGNEEQFQTVLKQIEEEGFPPIRGAIIMAMNVQDSMFETMSFEAWWAALRPKYKVTWNMHNMLPKDLDFFITMSSSAGQIGSFAQSNYNTGNTYQDAVVHYRRAQGLKATSIDLGWMGEIGFVSEQGKVPEIVRAGAPQLTARQFLTVMEAAMTGQVGPQPVLGLASGGLVKANGDDDPYWFSDARFGPLRVYDTQAQHAAGTQAGKSSAVTDFASILGAATSIDDARAAVCSAMMAKLAKSLMMELEDLDSSRPINTYGVDSLVAVDIRAWALKELQSVVHVSEILKAVPMLELAGHIASKSKLLPATLLEAPVA</sequence>
<dbReference type="EMBL" id="MU394444">
    <property type="protein sequence ID" value="KAI6080437.1"/>
    <property type="molecule type" value="Genomic_DNA"/>
</dbReference>
<organism evidence="1 2">
    <name type="scientific">Hypoxylon rubiginosum</name>
    <dbReference type="NCBI Taxonomy" id="110542"/>
    <lineage>
        <taxon>Eukaryota</taxon>
        <taxon>Fungi</taxon>
        <taxon>Dikarya</taxon>
        <taxon>Ascomycota</taxon>
        <taxon>Pezizomycotina</taxon>
        <taxon>Sordariomycetes</taxon>
        <taxon>Xylariomycetidae</taxon>
        <taxon>Xylariales</taxon>
        <taxon>Hypoxylaceae</taxon>
        <taxon>Hypoxylon</taxon>
    </lineage>
</organism>
<accession>A0ACC0CJ83</accession>
<proteinExistence type="predicted"/>
<dbReference type="Proteomes" id="UP001497680">
    <property type="component" value="Unassembled WGS sequence"/>
</dbReference>